<evidence type="ECO:0000256" key="6">
    <source>
        <dbReference type="ARBA" id="ARBA00022840"/>
    </source>
</evidence>
<feature type="domain" description="ABC transporter" evidence="9">
    <location>
        <begin position="257"/>
        <end position="500"/>
    </location>
</feature>
<evidence type="ECO:0000313" key="11">
    <source>
        <dbReference type="Proteomes" id="UP000194761"/>
    </source>
</evidence>
<dbReference type="AlphaFoldDB" id="A0A243RGR8"/>
<dbReference type="GO" id="GO:0005886">
    <property type="term" value="C:plasma membrane"/>
    <property type="evidence" value="ECO:0007669"/>
    <property type="project" value="UniProtKB-SubCell"/>
</dbReference>
<keyword evidence="7" id="KW-1278">Translocase</keyword>
<dbReference type="RefSeq" id="WP_086575920.1">
    <property type="nucleotide sequence ID" value="NZ_NGFP01000121.1"/>
</dbReference>
<keyword evidence="2" id="KW-0813">Transport</keyword>
<keyword evidence="11" id="KW-1185">Reference proteome</keyword>
<dbReference type="GO" id="GO:0005524">
    <property type="term" value="F:ATP binding"/>
    <property type="evidence" value="ECO:0007669"/>
    <property type="project" value="UniProtKB-KW"/>
</dbReference>
<sequence>MTAPTPILRMSGISKEFPGVKALSGVDFRLLPGEVHALMGENGAGKSTLIKVLTGVHDIDAGEIELGGRKVAFADPSAAQQAGISTVYQEVNLCTNLSVAENIFIGREPRRLGRIQWGRMRRRAAELLARLELDIDVSAPLSSYSLAMQQMVAIARAVDISARVLILDEPTSSLDTGEVAQLFRVMRKLKEEGIAILFVSHFLDQVYEISDRMTILRNGRLVGEHLTSELGQVELVGKMIGRELADLEKLEGKPLARETETLVEAEDLGRAGAVEPFTLTIHEGEVVGLAGLLGSGRTEIARLLFGADHAGTGSLKIDGRPVSLRTPRAAMNHRIAFCSENRRAEGLIPDLTVRENLILALQAARGWSRPIPRRKQDELVEKYISVLKISPADPEQLIRNLSGGNQQKVMLARWLILEPRLLILDEPTRGIDVGAKAEIQRLVASLSDGGMAVLFISAELEEVLRLSHKIGVLRDRRLVAELDNDDDLTTDVLMETIASGARA</sequence>
<accession>A0A243RGR8</accession>
<dbReference type="CDD" id="cd03216">
    <property type="entry name" value="ABC_Carb_Monos_I"/>
    <property type="match status" value="1"/>
</dbReference>
<dbReference type="InterPro" id="IPR017871">
    <property type="entry name" value="ABC_transporter-like_CS"/>
</dbReference>
<dbReference type="PROSITE" id="PS50893">
    <property type="entry name" value="ABC_TRANSPORTER_2"/>
    <property type="match status" value="2"/>
</dbReference>
<dbReference type="PANTHER" id="PTHR43790">
    <property type="entry name" value="CARBOHYDRATE TRANSPORT ATP-BINDING PROTEIN MG119-RELATED"/>
    <property type="match status" value="1"/>
</dbReference>
<dbReference type="PANTHER" id="PTHR43790:SF9">
    <property type="entry name" value="GALACTOFURANOSE TRANSPORTER ATP-BINDING PROTEIN YTFR"/>
    <property type="match status" value="1"/>
</dbReference>
<name>A0A243RGR8_9ACTN</name>
<dbReference type="PROSITE" id="PS00211">
    <property type="entry name" value="ABC_TRANSPORTER_1"/>
    <property type="match status" value="1"/>
</dbReference>
<dbReference type="InterPro" id="IPR050107">
    <property type="entry name" value="ABC_carbohydrate_import_ATPase"/>
</dbReference>
<evidence type="ECO:0000259" key="9">
    <source>
        <dbReference type="PROSITE" id="PS50893"/>
    </source>
</evidence>
<dbReference type="CDD" id="cd03215">
    <property type="entry name" value="ABC_Carb_Monos_II"/>
    <property type="match status" value="1"/>
</dbReference>
<dbReference type="EMBL" id="NGFP01000121">
    <property type="protein sequence ID" value="OUC93901.1"/>
    <property type="molecule type" value="Genomic_DNA"/>
</dbReference>
<dbReference type="InterPro" id="IPR027417">
    <property type="entry name" value="P-loop_NTPase"/>
</dbReference>
<dbReference type="SUPFAM" id="SSF52540">
    <property type="entry name" value="P-loop containing nucleoside triphosphate hydrolases"/>
    <property type="match status" value="2"/>
</dbReference>
<dbReference type="Pfam" id="PF00005">
    <property type="entry name" value="ABC_tran"/>
    <property type="match status" value="2"/>
</dbReference>
<evidence type="ECO:0000313" key="10">
    <source>
        <dbReference type="EMBL" id="OUC93901.1"/>
    </source>
</evidence>
<dbReference type="InterPro" id="IPR003593">
    <property type="entry name" value="AAA+_ATPase"/>
</dbReference>
<proteinExistence type="predicted"/>
<evidence type="ECO:0000256" key="8">
    <source>
        <dbReference type="ARBA" id="ARBA00023136"/>
    </source>
</evidence>
<comment type="caution">
    <text evidence="10">The sequence shown here is derived from an EMBL/GenBank/DDBJ whole genome shotgun (WGS) entry which is preliminary data.</text>
</comment>
<keyword evidence="3" id="KW-1003">Cell membrane</keyword>
<dbReference type="FunFam" id="3.40.50.300:FF:000127">
    <property type="entry name" value="Ribose import ATP-binding protein RbsA"/>
    <property type="match status" value="1"/>
</dbReference>
<keyword evidence="8" id="KW-0472">Membrane</keyword>
<evidence type="ECO:0000256" key="5">
    <source>
        <dbReference type="ARBA" id="ARBA00022741"/>
    </source>
</evidence>
<feature type="domain" description="ABC transporter" evidence="9">
    <location>
        <begin position="8"/>
        <end position="243"/>
    </location>
</feature>
<evidence type="ECO:0000256" key="4">
    <source>
        <dbReference type="ARBA" id="ARBA00022737"/>
    </source>
</evidence>
<dbReference type="GO" id="GO:0016887">
    <property type="term" value="F:ATP hydrolysis activity"/>
    <property type="evidence" value="ECO:0007669"/>
    <property type="project" value="InterPro"/>
</dbReference>
<reference evidence="10 11" key="1">
    <citation type="submission" date="2017-05" db="EMBL/GenBank/DDBJ databases">
        <title>Biotechnological potential of actinobacteria isolated from South African environments.</title>
        <authorList>
            <person name="Le Roes-Hill M."/>
            <person name="Prins A."/>
            <person name="Durrell K.A."/>
        </authorList>
    </citation>
    <scope>NUCLEOTIDE SEQUENCE [LARGE SCALE GENOMIC DNA]</scope>
    <source>
        <strain evidence="10">M26</strain>
    </source>
</reference>
<dbReference type="SMART" id="SM00382">
    <property type="entry name" value="AAA"/>
    <property type="match status" value="2"/>
</dbReference>
<organism evidence="10 11">
    <name type="scientific">Streptosporangium minutum</name>
    <dbReference type="NCBI Taxonomy" id="569862"/>
    <lineage>
        <taxon>Bacteria</taxon>
        <taxon>Bacillati</taxon>
        <taxon>Actinomycetota</taxon>
        <taxon>Actinomycetes</taxon>
        <taxon>Streptosporangiales</taxon>
        <taxon>Streptosporangiaceae</taxon>
        <taxon>Streptosporangium</taxon>
    </lineage>
</organism>
<keyword evidence="6 10" id="KW-0067">ATP-binding</keyword>
<comment type="subcellular location">
    <subcellularLocation>
        <location evidence="1">Cell membrane</location>
        <topology evidence="1">Peripheral membrane protein</topology>
    </subcellularLocation>
</comment>
<dbReference type="Proteomes" id="UP000194761">
    <property type="component" value="Unassembled WGS sequence"/>
</dbReference>
<evidence type="ECO:0000256" key="1">
    <source>
        <dbReference type="ARBA" id="ARBA00004202"/>
    </source>
</evidence>
<evidence type="ECO:0000256" key="3">
    <source>
        <dbReference type="ARBA" id="ARBA00022475"/>
    </source>
</evidence>
<dbReference type="InterPro" id="IPR003439">
    <property type="entry name" value="ABC_transporter-like_ATP-bd"/>
</dbReference>
<keyword evidence="5" id="KW-0547">Nucleotide-binding</keyword>
<gene>
    <name evidence="10" type="ORF">CA984_24560</name>
</gene>
<dbReference type="Gene3D" id="3.40.50.300">
    <property type="entry name" value="P-loop containing nucleotide triphosphate hydrolases"/>
    <property type="match status" value="2"/>
</dbReference>
<evidence type="ECO:0000256" key="7">
    <source>
        <dbReference type="ARBA" id="ARBA00022967"/>
    </source>
</evidence>
<protein>
    <submittedName>
        <fullName evidence="10">Sugar ABC transporter ATP-binding protein</fullName>
    </submittedName>
</protein>
<keyword evidence="4" id="KW-0677">Repeat</keyword>
<evidence type="ECO:0000256" key="2">
    <source>
        <dbReference type="ARBA" id="ARBA00022448"/>
    </source>
</evidence>